<dbReference type="Proteomes" id="UP001626536">
    <property type="component" value="Chromosome"/>
</dbReference>
<dbReference type="EMBL" id="CP136862">
    <property type="protein sequence ID" value="WOJ88128.1"/>
    <property type="molecule type" value="Genomic_DNA"/>
</dbReference>
<keyword evidence="7 9" id="KW-1133">Transmembrane helix</keyword>
<feature type="transmembrane region" description="Helical" evidence="9">
    <location>
        <begin position="43"/>
        <end position="65"/>
    </location>
</feature>
<dbReference type="Pfam" id="PF00005">
    <property type="entry name" value="ABC_tran"/>
    <property type="match status" value="1"/>
</dbReference>
<dbReference type="SUPFAM" id="SSF90123">
    <property type="entry name" value="ABC transporter transmembrane region"/>
    <property type="match status" value="1"/>
</dbReference>
<evidence type="ECO:0000259" key="11">
    <source>
        <dbReference type="PROSITE" id="PS50929"/>
    </source>
</evidence>
<evidence type="ECO:0000256" key="4">
    <source>
        <dbReference type="ARBA" id="ARBA00022692"/>
    </source>
</evidence>
<dbReference type="SMART" id="SM00382">
    <property type="entry name" value="AAA"/>
    <property type="match status" value="1"/>
</dbReference>
<dbReference type="InterPro" id="IPR003439">
    <property type="entry name" value="ABC_transporter-like_ATP-bd"/>
</dbReference>
<dbReference type="NCBIfam" id="TIGR01194">
    <property type="entry name" value="cyc_pep_trnsptr"/>
    <property type="match status" value="1"/>
</dbReference>
<name>A0ABZ0HNC9_9HYPH</name>
<dbReference type="SUPFAM" id="SSF52540">
    <property type="entry name" value="P-loop containing nucleoside triphosphate hydrolases"/>
    <property type="match status" value="1"/>
</dbReference>
<dbReference type="RefSeq" id="WP_407337566.1">
    <property type="nucleotide sequence ID" value="NZ_CP136862.1"/>
</dbReference>
<dbReference type="InterPro" id="IPR011527">
    <property type="entry name" value="ABC1_TM_dom"/>
</dbReference>
<evidence type="ECO:0000256" key="1">
    <source>
        <dbReference type="ARBA" id="ARBA00004651"/>
    </source>
</evidence>
<feature type="transmembrane region" description="Helical" evidence="9">
    <location>
        <begin position="265"/>
        <end position="283"/>
    </location>
</feature>
<evidence type="ECO:0000256" key="7">
    <source>
        <dbReference type="ARBA" id="ARBA00022989"/>
    </source>
</evidence>
<dbReference type="Pfam" id="PF00664">
    <property type="entry name" value="ABC_membrane"/>
    <property type="match status" value="1"/>
</dbReference>
<comment type="subcellular location">
    <subcellularLocation>
        <location evidence="1">Cell membrane</location>
        <topology evidence="1">Multi-pass membrane protein</topology>
    </subcellularLocation>
</comment>
<dbReference type="InterPro" id="IPR003593">
    <property type="entry name" value="AAA+_ATPase"/>
</dbReference>
<comment type="similarity">
    <text evidence="2">Belongs to the ABC transporter superfamily.</text>
</comment>
<evidence type="ECO:0000256" key="6">
    <source>
        <dbReference type="ARBA" id="ARBA00022840"/>
    </source>
</evidence>
<feature type="transmembrane region" description="Helical" evidence="9">
    <location>
        <begin position="179"/>
        <end position="196"/>
    </location>
</feature>
<evidence type="ECO:0000313" key="12">
    <source>
        <dbReference type="EMBL" id="WOJ88128.1"/>
    </source>
</evidence>
<keyword evidence="13" id="KW-1185">Reference proteome</keyword>
<dbReference type="Gene3D" id="1.20.1560.10">
    <property type="entry name" value="ABC transporter type 1, transmembrane domain"/>
    <property type="match status" value="1"/>
</dbReference>
<evidence type="ECO:0000256" key="5">
    <source>
        <dbReference type="ARBA" id="ARBA00022741"/>
    </source>
</evidence>
<dbReference type="Gene3D" id="3.40.50.300">
    <property type="entry name" value="P-loop containing nucleotide triphosphate hydrolases"/>
    <property type="match status" value="1"/>
</dbReference>
<accession>A0ABZ0HNC9</accession>
<keyword evidence="5" id="KW-0547">Nucleotide-binding</keyword>
<dbReference type="InterPro" id="IPR027417">
    <property type="entry name" value="P-loop_NTPase"/>
</dbReference>
<organism evidence="12 13">
    <name type="scientific">Methylocapsa polymorpha</name>
    <dbReference type="NCBI Taxonomy" id="3080828"/>
    <lineage>
        <taxon>Bacteria</taxon>
        <taxon>Pseudomonadati</taxon>
        <taxon>Pseudomonadota</taxon>
        <taxon>Alphaproteobacteria</taxon>
        <taxon>Hyphomicrobiales</taxon>
        <taxon>Beijerinckiaceae</taxon>
        <taxon>Methylocapsa</taxon>
    </lineage>
</organism>
<feature type="domain" description="ABC transporter" evidence="10">
    <location>
        <begin position="356"/>
        <end position="566"/>
    </location>
</feature>
<evidence type="ECO:0000313" key="13">
    <source>
        <dbReference type="Proteomes" id="UP001626536"/>
    </source>
</evidence>
<keyword evidence="3" id="KW-0813">Transport</keyword>
<dbReference type="InterPro" id="IPR005898">
    <property type="entry name" value="Cyc_pep_transpt_SyrD/YojI"/>
</dbReference>
<dbReference type="InterPro" id="IPR036640">
    <property type="entry name" value="ABC1_TM_sf"/>
</dbReference>
<dbReference type="PANTHER" id="PTHR43553:SF11">
    <property type="entry name" value="ABC TRANSPORTER ATP-BINDING_PERMEASE PROTEIN YOJI"/>
    <property type="match status" value="1"/>
</dbReference>
<sequence length="566" mass="62955">MLRAIAAWVRRGADKTPSLRRPELSDKPPTVSLLSMLQGSRRLLLLSAIGGLIGGGGVAGLITLITKSLDQDPDRAARLALPYVGLCIVVLAAGMFSELLVVRLAQSNLLVLRLWLTRHILSAPFQQLQTVGPHRLMATLTDDIGSIAQLIETLPPLLIEASTLFGALLYMGWLSPSLFVVFLAFLLGGGLGVSLLQNRSFRWHQRARQRIDALFGHFRTVTEGCKELKMNARRRRAFMSDLSATANTIRRQLCNGRTFTVISDYWGKLAFFLLIGLIVFALPRLEDISRETVTSFTFIVLFAMRPISVLLNTLPGIGRGVVAWRNIKSLGVAVAKEPHLEEGDESPPVAERPSVLELLQVRRQHRAEGGDSGFLFGPVNLRIDPGELIFVTGGNGSGKTTLALLLLGLYPPDDGEVRLDGEIVTDFNRDRHRQHFAAVFADAYIFDAFPGGSDAGFSKRADDLLERLQLANKVRIKDGHFSTVELSKGQRKRLALLAAYLEDRPFYLFDEWAAEQDPTFRDIFYKELLPQLKARGKTIIVITHDDRYFHLADRLLRLNMGQIEES</sequence>
<reference evidence="12 13" key="1">
    <citation type="submission" date="2023-10" db="EMBL/GenBank/DDBJ databases">
        <title>Novel methanotroph of the genus Methylocapsa from a subarctic wetland.</title>
        <authorList>
            <person name="Belova S.E."/>
            <person name="Oshkin I.Y."/>
            <person name="Miroshnikov K."/>
            <person name="Dedysh S.N."/>
        </authorList>
    </citation>
    <scope>NUCLEOTIDE SEQUENCE [LARGE SCALE GENOMIC DNA]</scope>
    <source>
        <strain evidence="12 13">RX1</strain>
    </source>
</reference>
<keyword evidence="6" id="KW-0067">ATP-binding</keyword>
<dbReference type="InterPro" id="IPR050095">
    <property type="entry name" value="ECF_ABC_transporter_ATP-bd"/>
</dbReference>
<dbReference type="InterPro" id="IPR017871">
    <property type="entry name" value="ABC_transporter-like_CS"/>
</dbReference>
<evidence type="ECO:0000256" key="9">
    <source>
        <dbReference type="SAM" id="Phobius"/>
    </source>
</evidence>
<protein>
    <submittedName>
        <fullName evidence="12">Cyclic peptide export ABC transporter</fullName>
    </submittedName>
</protein>
<dbReference type="PANTHER" id="PTHR43553">
    <property type="entry name" value="HEAVY METAL TRANSPORTER"/>
    <property type="match status" value="1"/>
</dbReference>
<dbReference type="PROSITE" id="PS50893">
    <property type="entry name" value="ABC_TRANSPORTER_2"/>
    <property type="match status" value="1"/>
</dbReference>
<evidence type="ECO:0000256" key="3">
    <source>
        <dbReference type="ARBA" id="ARBA00022448"/>
    </source>
</evidence>
<evidence type="ECO:0000256" key="2">
    <source>
        <dbReference type="ARBA" id="ARBA00005417"/>
    </source>
</evidence>
<keyword evidence="4 9" id="KW-0812">Transmembrane</keyword>
<evidence type="ECO:0000259" key="10">
    <source>
        <dbReference type="PROSITE" id="PS50893"/>
    </source>
</evidence>
<gene>
    <name evidence="12" type="ORF">RZS28_09690</name>
</gene>
<feature type="domain" description="ABC transmembrane type-1" evidence="11">
    <location>
        <begin position="43"/>
        <end position="319"/>
    </location>
</feature>
<keyword evidence="8 9" id="KW-0472">Membrane</keyword>
<feature type="transmembrane region" description="Helical" evidence="9">
    <location>
        <begin position="295"/>
        <end position="318"/>
    </location>
</feature>
<dbReference type="PROSITE" id="PS50929">
    <property type="entry name" value="ABC_TM1F"/>
    <property type="match status" value="1"/>
</dbReference>
<dbReference type="PROSITE" id="PS00211">
    <property type="entry name" value="ABC_TRANSPORTER_1"/>
    <property type="match status" value="1"/>
</dbReference>
<feature type="transmembrane region" description="Helical" evidence="9">
    <location>
        <begin position="80"/>
        <end position="105"/>
    </location>
</feature>
<evidence type="ECO:0000256" key="8">
    <source>
        <dbReference type="ARBA" id="ARBA00023136"/>
    </source>
</evidence>
<proteinExistence type="inferred from homology"/>